<name>A0A9N9JNP1_9GLOM</name>
<gene>
    <name evidence="2" type="ORF">DERYTH_LOCUS20706</name>
</gene>
<comment type="caution">
    <text evidence="2">The sequence shown here is derived from an EMBL/GenBank/DDBJ whole genome shotgun (WGS) entry which is preliminary data.</text>
</comment>
<feature type="compositionally biased region" description="Basic residues" evidence="1">
    <location>
        <begin position="146"/>
        <end position="163"/>
    </location>
</feature>
<dbReference type="EMBL" id="CAJVPY010024889">
    <property type="protein sequence ID" value="CAG8787450.1"/>
    <property type="molecule type" value="Genomic_DNA"/>
</dbReference>
<dbReference type="OrthoDB" id="2447337at2759"/>
<evidence type="ECO:0000256" key="1">
    <source>
        <dbReference type="SAM" id="MobiDB-lite"/>
    </source>
</evidence>
<proteinExistence type="predicted"/>
<feature type="compositionally biased region" description="Polar residues" evidence="1">
    <location>
        <begin position="1"/>
        <end position="12"/>
    </location>
</feature>
<protein>
    <submittedName>
        <fullName evidence="2">16786_t:CDS:1</fullName>
    </submittedName>
</protein>
<feature type="region of interest" description="Disordered" evidence="1">
    <location>
        <begin position="1"/>
        <end position="48"/>
    </location>
</feature>
<evidence type="ECO:0000313" key="3">
    <source>
        <dbReference type="Proteomes" id="UP000789405"/>
    </source>
</evidence>
<feature type="region of interest" description="Disordered" evidence="1">
    <location>
        <begin position="116"/>
        <end position="163"/>
    </location>
</feature>
<organism evidence="2 3">
    <name type="scientific">Dentiscutata erythropus</name>
    <dbReference type="NCBI Taxonomy" id="1348616"/>
    <lineage>
        <taxon>Eukaryota</taxon>
        <taxon>Fungi</taxon>
        <taxon>Fungi incertae sedis</taxon>
        <taxon>Mucoromycota</taxon>
        <taxon>Glomeromycotina</taxon>
        <taxon>Glomeromycetes</taxon>
        <taxon>Diversisporales</taxon>
        <taxon>Gigasporaceae</taxon>
        <taxon>Dentiscutata</taxon>
    </lineage>
</organism>
<sequence length="163" mass="18468">MSFQERSISPTPSLEEVPWTPQSSASASASTNETSNEPNNETDNGADNKHFQTIDEVINLLKPFEEITRHFFGSKYPTINLIYPYVRMLKNKYAPVDEKGESVENWLTLIYGSSLESSDDNTSISSGDEDSIPSGGNRKQWQYAHRSIHSRGRGQGRKRRKRL</sequence>
<feature type="non-terminal residue" evidence="2">
    <location>
        <position position="163"/>
    </location>
</feature>
<dbReference type="Proteomes" id="UP000789405">
    <property type="component" value="Unassembled WGS sequence"/>
</dbReference>
<keyword evidence="3" id="KW-1185">Reference proteome</keyword>
<evidence type="ECO:0000313" key="2">
    <source>
        <dbReference type="EMBL" id="CAG8787450.1"/>
    </source>
</evidence>
<reference evidence="2" key="1">
    <citation type="submission" date="2021-06" db="EMBL/GenBank/DDBJ databases">
        <authorList>
            <person name="Kallberg Y."/>
            <person name="Tangrot J."/>
            <person name="Rosling A."/>
        </authorList>
    </citation>
    <scope>NUCLEOTIDE SEQUENCE</scope>
    <source>
        <strain evidence="2">MA453B</strain>
    </source>
</reference>
<feature type="compositionally biased region" description="Low complexity" evidence="1">
    <location>
        <begin position="23"/>
        <end position="43"/>
    </location>
</feature>
<feature type="compositionally biased region" description="Polar residues" evidence="1">
    <location>
        <begin position="116"/>
        <end position="126"/>
    </location>
</feature>
<accession>A0A9N9JNP1</accession>
<dbReference type="AlphaFoldDB" id="A0A9N9JNP1"/>